<evidence type="ECO:0000313" key="1">
    <source>
        <dbReference type="EMBL" id="KPA86121.1"/>
    </source>
</evidence>
<dbReference type="OrthoDB" id="272706at2759"/>
<evidence type="ECO:0000313" key="2">
    <source>
        <dbReference type="Proteomes" id="UP000037923"/>
    </source>
</evidence>
<reference evidence="1 2" key="1">
    <citation type="submission" date="2015-07" db="EMBL/GenBank/DDBJ databases">
        <title>High-quality genome of monoxenous trypanosomatid Leptomonas pyrrhocoris.</title>
        <authorList>
            <person name="Flegontov P."/>
            <person name="Butenko A."/>
            <person name="Firsov S."/>
            <person name="Vlcek C."/>
            <person name="Logacheva M.D."/>
            <person name="Field M."/>
            <person name="Filatov D."/>
            <person name="Flegontova O."/>
            <person name="Gerasimov E."/>
            <person name="Jackson A.P."/>
            <person name="Kelly S."/>
            <person name="Opperdoes F."/>
            <person name="O'Reilly A."/>
            <person name="Votypka J."/>
            <person name="Yurchenko V."/>
            <person name="Lukes J."/>
        </authorList>
    </citation>
    <scope>NUCLEOTIDE SEQUENCE [LARGE SCALE GENOMIC DNA]</scope>
    <source>
        <strain evidence="1">H10</strain>
    </source>
</reference>
<dbReference type="RefSeq" id="XP_015664560.1">
    <property type="nucleotide sequence ID" value="XM_015796552.1"/>
</dbReference>
<dbReference type="GeneID" id="26900675"/>
<dbReference type="EMBL" id="LGTL01000001">
    <property type="protein sequence ID" value="KPA86122.1"/>
    <property type="molecule type" value="Genomic_DNA"/>
</dbReference>
<comment type="caution">
    <text evidence="1">The sequence shown here is derived from an EMBL/GenBank/DDBJ whole genome shotgun (WGS) entry which is preliminary data.</text>
</comment>
<dbReference type="Proteomes" id="UP000037923">
    <property type="component" value="Unassembled WGS sequence"/>
</dbReference>
<organism evidence="1 2">
    <name type="scientific">Leptomonas pyrrhocoris</name>
    <name type="common">Firebug parasite</name>
    <dbReference type="NCBI Taxonomy" id="157538"/>
    <lineage>
        <taxon>Eukaryota</taxon>
        <taxon>Discoba</taxon>
        <taxon>Euglenozoa</taxon>
        <taxon>Kinetoplastea</taxon>
        <taxon>Metakinetoplastina</taxon>
        <taxon>Trypanosomatida</taxon>
        <taxon>Trypanosomatidae</taxon>
        <taxon>Leishmaniinae</taxon>
        <taxon>Leptomonas</taxon>
    </lineage>
</organism>
<accession>A0A0N0VHT3</accession>
<name>A0A0N0VHT3_LEPPY</name>
<dbReference type="VEuPathDB" id="TriTrypDB:LpyrH10_01_3770"/>
<dbReference type="EMBL" id="LGTL01000001">
    <property type="protein sequence ID" value="KPA86121.1"/>
    <property type="molecule type" value="Genomic_DNA"/>
</dbReference>
<dbReference type="AlphaFoldDB" id="A0A0N0VHT3"/>
<keyword evidence="2" id="KW-1185">Reference proteome</keyword>
<proteinExistence type="predicted"/>
<dbReference type="OMA" id="AEMHPIE"/>
<gene>
    <name evidence="1" type="ORF">ABB37_00377</name>
</gene>
<sequence>MLDPYAAGLVDDVARLCVLRTEDYTLINTVYKRERNALTRQEMSNADAAPSVTAATYIRYLTGEIRKRELERCASERRWCESLREWAHSYLTQRPAPLPKVAECAESLSQQADNNSEFPSPIRSFWSTARSENDVGESFRQAYAAAIRHAYELTREDVTNTPFAQLDGSACLFDSAQAKSEQSHLSPLSHSDDANGAHALFWTGLLRVHSLFFTSSNTDVPPCTLSSSPTAILHSMHPLSDVETLPELSRSRLASSRHVWLVFFFLWCHAVGASGTTASPRPRADEAALERWLVDALLCNPAANFLDGQGQKLEALLTKVHSAFGGN</sequence>
<dbReference type="RefSeq" id="XP_015664561.1">
    <property type="nucleotide sequence ID" value="XM_015796553.1"/>
</dbReference>
<protein>
    <submittedName>
        <fullName evidence="1">Uncharacterized protein</fullName>
    </submittedName>
</protein>